<name>A0ABQ9YDC4_9EUKA</name>
<feature type="region of interest" description="Disordered" evidence="1">
    <location>
        <begin position="104"/>
        <end position="147"/>
    </location>
</feature>
<comment type="caution">
    <text evidence="2">The sequence shown here is derived from an EMBL/GenBank/DDBJ whole genome shotgun (WGS) entry which is preliminary data.</text>
</comment>
<organism evidence="2 3">
    <name type="scientific">Blattamonas nauphoetae</name>
    <dbReference type="NCBI Taxonomy" id="2049346"/>
    <lineage>
        <taxon>Eukaryota</taxon>
        <taxon>Metamonada</taxon>
        <taxon>Preaxostyla</taxon>
        <taxon>Oxymonadida</taxon>
        <taxon>Blattamonas</taxon>
    </lineage>
</organism>
<reference evidence="2 3" key="1">
    <citation type="journal article" date="2022" name="bioRxiv">
        <title>Genomics of Preaxostyla Flagellates Illuminates Evolutionary Transitions and the Path Towards Mitochondrial Loss.</title>
        <authorList>
            <person name="Novak L.V.F."/>
            <person name="Treitli S.C."/>
            <person name="Pyrih J."/>
            <person name="Halakuc P."/>
            <person name="Pipaliya S.V."/>
            <person name="Vacek V."/>
            <person name="Brzon O."/>
            <person name="Soukal P."/>
            <person name="Eme L."/>
            <person name="Dacks J.B."/>
            <person name="Karnkowska A."/>
            <person name="Elias M."/>
            <person name="Hampl V."/>
        </authorList>
    </citation>
    <scope>NUCLEOTIDE SEQUENCE [LARGE SCALE GENOMIC DNA]</scope>
    <source>
        <strain evidence="2">NAU3</strain>
        <tissue evidence="2">Gut</tissue>
    </source>
</reference>
<gene>
    <name evidence="2" type="ORF">BLNAU_3203</name>
</gene>
<keyword evidence="3" id="KW-1185">Reference proteome</keyword>
<dbReference type="EMBL" id="JARBJD010000014">
    <property type="protein sequence ID" value="KAK2961766.1"/>
    <property type="molecule type" value="Genomic_DNA"/>
</dbReference>
<feature type="compositionally biased region" description="Polar residues" evidence="1">
    <location>
        <begin position="130"/>
        <end position="141"/>
    </location>
</feature>
<sequence length="147" mass="16579">MECIECRDTTGRRKRRCNGRWILSSHHSRHGQSQIPVEKLLSLPPCLFVQKCRWSHSTLSLARNHPHVPRHSHAALPPRLPSPHFARSGAIEEAAAALKRALKNVSRKKLVLRPASPRPPRSTRGRNGQGDDNTTTQTNSKGRPRRC</sequence>
<protein>
    <submittedName>
        <fullName evidence="2">Uncharacterized protein</fullName>
    </submittedName>
</protein>
<accession>A0ABQ9YDC4</accession>
<evidence type="ECO:0000313" key="3">
    <source>
        <dbReference type="Proteomes" id="UP001281761"/>
    </source>
</evidence>
<proteinExistence type="predicted"/>
<dbReference type="Proteomes" id="UP001281761">
    <property type="component" value="Unassembled WGS sequence"/>
</dbReference>
<evidence type="ECO:0000256" key="1">
    <source>
        <dbReference type="SAM" id="MobiDB-lite"/>
    </source>
</evidence>
<evidence type="ECO:0000313" key="2">
    <source>
        <dbReference type="EMBL" id="KAK2961766.1"/>
    </source>
</evidence>